<dbReference type="AlphaFoldDB" id="D7G3V8"/>
<proteinExistence type="predicted"/>
<keyword evidence="2" id="KW-1185">Reference proteome</keyword>
<accession>D7G3V8</accession>
<evidence type="ECO:0000313" key="2">
    <source>
        <dbReference type="Proteomes" id="UP000002630"/>
    </source>
</evidence>
<gene>
    <name evidence="1" type="ORF">Esi_0533_0008</name>
</gene>
<reference evidence="1 2" key="1">
    <citation type="journal article" date="2010" name="Nature">
        <title>The Ectocarpus genome and the independent evolution of multicellularity in brown algae.</title>
        <authorList>
            <person name="Cock J.M."/>
            <person name="Sterck L."/>
            <person name="Rouze P."/>
            <person name="Scornet D."/>
            <person name="Allen A.E."/>
            <person name="Amoutzias G."/>
            <person name="Anthouard V."/>
            <person name="Artiguenave F."/>
            <person name="Aury J.M."/>
            <person name="Badger J.H."/>
            <person name="Beszteri B."/>
            <person name="Billiau K."/>
            <person name="Bonnet E."/>
            <person name="Bothwell J.H."/>
            <person name="Bowler C."/>
            <person name="Boyen C."/>
            <person name="Brownlee C."/>
            <person name="Carrano C.J."/>
            <person name="Charrier B."/>
            <person name="Cho G.Y."/>
            <person name="Coelho S.M."/>
            <person name="Collen J."/>
            <person name="Corre E."/>
            <person name="Da Silva C."/>
            <person name="Delage L."/>
            <person name="Delaroque N."/>
            <person name="Dittami S.M."/>
            <person name="Doulbeau S."/>
            <person name="Elias M."/>
            <person name="Farnham G."/>
            <person name="Gachon C.M."/>
            <person name="Gschloessl B."/>
            <person name="Heesch S."/>
            <person name="Jabbari K."/>
            <person name="Jubin C."/>
            <person name="Kawai H."/>
            <person name="Kimura K."/>
            <person name="Kloareg B."/>
            <person name="Kupper F.C."/>
            <person name="Lang D."/>
            <person name="Le Bail A."/>
            <person name="Leblanc C."/>
            <person name="Lerouge P."/>
            <person name="Lohr M."/>
            <person name="Lopez P.J."/>
            <person name="Martens C."/>
            <person name="Maumus F."/>
            <person name="Michel G."/>
            <person name="Miranda-Saavedra D."/>
            <person name="Morales J."/>
            <person name="Moreau H."/>
            <person name="Motomura T."/>
            <person name="Nagasato C."/>
            <person name="Napoli C.A."/>
            <person name="Nelson D.R."/>
            <person name="Nyvall-Collen P."/>
            <person name="Peters A.F."/>
            <person name="Pommier C."/>
            <person name="Potin P."/>
            <person name="Poulain J."/>
            <person name="Quesneville H."/>
            <person name="Read B."/>
            <person name="Rensing S.A."/>
            <person name="Ritter A."/>
            <person name="Rousvoal S."/>
            <person name="Samanta M."/>
            <person name="Samson G."/>
            <person name="Schroeder D.C."/>
            <person name="Segurens B."/>
            <person name="Strittmatter M."/>
            <person name="Tonon T."/>
            <person name="Tregear J.W."/>
            <person name="Valentin K."/>
            <person name="von Dassow P."/>
            <person name="Yamagishi T."/>
            <person name="Van de Peer Y."/>
            <person name="Wincker P."/>
        </authorList>
    </citation>
    <scope>NUCLEOTIDE SEQUENCE [LARGE SCALE GENOMIC DNA]</scope>
    <source>
        <strain evidence="2">Ec32 / CCAP1310/4</strain>
    </source>
</reference>
<evidence type="ECO:0000313" key="1">
    <source>
        <dbReference type="EMBL" id="CBJ33635.1"/>
    </source>
</evidence>
<sequence length="66" mass="7300">MSTLVGKTGKMGGMVWCGFGTVSKTRRRNGMRCGPGFQGYRHNMLVFPPVPGRPFDIAFFVMPCLD</sequence>
<organism evidence="1 2">
    <name type="scientific">Ectocarpus siliculosus</name>
    <name type="common">Brown alga</name>
    <name type="synonym">Conferva siliculosa</name>
    <dbReference type="NCBI Taxonomy" id="2880"/>
    <lineage>
        <taxon>Eukaryota</taxon>
        <taxon>Sar</taxon>
        <taxon>Stramenopiles</taxon>
        <taxon>Ochrophyta</taxon>
        <taxon>PX clade</taxon>
        <taxon>Phaeophyceae</taxon>
        <taxon>Ectocarpales</taxon>
        <taxon>Ectocarpaceae</taxon>
        <taxon>Ectocarpus</taxon>
    </lineage>
</organism>
<dbReference type="Proteomes" id="UP000002630">
    <property type="component" value="Unassembled WGS sequence"/>
</dbReference>
<dbReference type="InParanoid" id="D7G3V8"/>
<dbReference type="EMBL" id="FN649760">
    <property type="protein sequence ID" value="CBJ33635.1"/>
    <property type="molecule type" value="Genomic_DNA"/>
</dbReference>
<name>D7G3V8_ECTSI</name>
<protein>
    <submittedName>
        <fullName evidence="1">Uncharacterized protein</fullName>
    </submittedName>
</protein>